<dbReference type="InterPro" id="IPR036513">
    <property type="entry name" value="STAS_dom_sf"/>
</dbReference>
<accession>A0ABQ3EII5</accession>
<dbReference type="Proteomes" id="UP000637980">
    <property type="component" value="Unassembled WGS sequence"/>
</dbReference>
<evidence type="ECO:0000313" key="1">
    <source>
        <dbReference type="EMBL" id="GHB41023.1"/>
    </source>
</evidence>
<protein>
    <recommendedName>
        <fullName evidence="3">STAS/SEC14 domain-containing protein</fullName>
    </recommendedName>
</protein>
<dbReference type="EMBL" id="BMXE01000006">
    <property type="protein sequence ID" value="GHB41023.1"/>
    <property type="molecule type" value="Genomic_DNA"/>
</dbReference>
<sequence length="121" mass="13787">MIKKLPESTENVLGFEVDGKVDLEQEKQLIAQVEAVLEKHPKVSVLVVLSDQASWGLEAGYEDLKWAMTHVKSFHRIAIVSDRKIWEWLVAIDSPFAAMLGIGEKHFDMVNLDKAWAWVKE</sequence>
<dbReference type="InterPro" id="IPR038396">
    <property type="entry name" value="SpoIIAA-like_sf"/>
</dbReference>
<dbReference type="InterPro" id="IPR021866">
    <property type="entry name" value="SpoIIAA-like"/>
</dbReference>
<evidence type="ECO:0008006" key="3">
    <source>
        <dbReference type="Google" id="ProtNLM"/>
    </source>
</evidence>
<keyword evidence="2" id="KW-1185">Reference proteome</keyword>
<dbReference type="RefSeq" id="WP_189437901.1">
    <property type="nucleotide sequence ID" value="NZ_BMXE01000006.1"/>
</dbReference>
<proteinExistence type="predicted"/>
<gene>
    <name evidence="1" type="ORF">GCM10007094_33080</name>
</gene>
<dbReference type="Pfam" id="PF11964">
    <property type="entry name" value="SpoIIAA-like"/>
    <property type="match status" value="1"/>
</dbReference>
<name>A0ABQ3EII5_9HYPH</name>
<organism evidence="1 2">
    <name type="scientific">Pseudovibrio japonicus</name>
    <dbReference type="NCBI Taxonomy" id="366534"/>
    <lineage>
        <taxon>Bacteria</taxon>
        <taxon>Pseudomonadati</taxon>
        <taxon>Pseudomonadota</taxon>
        <taxon>Alphaproteobacteria</taxon>
        <taxon>Hyphomicrobiales</taxon>
        <taxon>Stappiaceae</taxon>
        <taxon>Pseudovibrio</taxon>
    </lineage>
</organism>
<evidence type="ECO:0000313" key="2">
    <source>
        <dbReference type="Proteomes" id="UP000637980"/>
    </source>
</evidence>
<reference evidence="2" key="1">
    <citation type="journal article" date="2019" name="Int. J. Syst. Evol. Microbiol.">
        <title>The Global Catalogue of Microorganisms (GCM) 10K type strain sequencing project: providing services to taxonomists for standard genome sequencing and annotation.</title>
        <authorList>
            <consortium name="The Broad Institute Genomics Platform"/>
            <consortium name="The Broad Institute Genome Sequencing Center for Infectious Disease"/>
            <person name="Wu L."/>
            <person name="Ma J."/>
        </authorList>
    </citation>
    <scope>NUCLEOTIDE SEQUENCE [LARGE SCALE GENOMIC DNA]</scope>
    <source>
        <strain evidence="2">KCTC 12861</strain>
    </source>
</reference>
<dbReference type="Gene3D" id="3.40.50.10600">
    <property type="entry name" value="SpoIIaa-like domains"/>
    <property type="match status" value="1"/>
</dbReference>
<comment type="caution">
    <text evidence="1">The sequence shown here is derived from an EMBL/GenBank/DDBJ whole genome shotgun (WGS) entry which is preliminary data.</text>
</comment>
<dbReference type="SUPFAM" id="SSF52091">
    <property type="entry name" value="SpoIIaa-like"/>
    <property type="match status" value="1"/>
</dbReference>